<evidence type="ECO:0000256" key="4">
    <source>
        <dbReference type="SAM" id="Phobius"/>
    </source>
</evidence>
<keyword evidence="4" id="KW-0472">Membrane</keyword>
<dbReference type="SUPFAM" id="SSF55008">
    <property type="entry name" value="HMA, heavy metal-associated domain"/>
    <property type="match status" value="1"/>
</dbReference>
<dbReference type="PROSITE" id="PS50846">
    <property type="entry name" value="HMA_2"/>
    <property type="match status" value="1"/>
</dbReference>
<dbReference type="InterPro" id="IPR058647">
    <property type="entry name" value="BSH_CzcB-like"/>
</dbReference>
<dbReference type="GO" id="GO:0016020">
    <property type="term" value="C:membrane"/>
    <property type="evidence" value="ECO:0007669"/>
    <property type="project" value="InterPro"/>
</dbReference>
<accession>A0A9J6ZQK6</accession>
<dbReference type="InterPro" id="IPR006121">
    <property type="entry name" value="HMA_dom"/>
</dbReference>
<keyword evidence="4" id="KW-0812">Transmembrane</keyword>
<dbReference type="Pfam" id="PF25954">
    <property type="entry name" value="Beta-barrel_RND_2"/>
    <property type="match status" value="1"/>
</dbReference>
<gene>
    <name evidence="6" type="ORF">M9189_00860</name>
</gene>
<dbReference type="SUPFAM" id="SSF111369">
    <property type="entry name" value="HlyD-like secretion proteins"/>
    <property type="match status" value="1"/>
</dbReference>
<evidence type="ECO:0000256" key="2">
    <source>
        <dbReference type="ARBA" id="ARBA00022448"/>
    </source>
</evidence>
<dbReference type="InterPro" id="IPR036163">
    <property type="entry name" value="HMA_dom_sf"/>
</dbReference>
<dbReference type="InterPro" id="IPR051909">
    <property type="entry name" value="MFP_Cation_Efflux"/>
</dbReference>
<feature type="compositionally biased region" description="Basic and acidic residues" evidence="3">
    <location>
        <begin position="424"/>
        <end position="438"/>
    </location>
</feature>
<dbReference type="PANTHER" id="PTHR30097">
    <property type="entry name" value="CATION EFFLUX SYSTEM PROTEIN CUSB"/>
    <property type="match status" value="1"/>
</dbReference>
<dbReference type="NCBIfam" id="TIGR01730">
    <property type="entry name" value="RND_mfp"/>
    <property type="match status" value="1"/>
</dbReference>
<dbReference type="PANTHER" id="PTHR30097:SF4">
    <property type="entry name" value="SLR6042 PROTEIN"/>
    <property type="match status" value="1"/>
</dbReference>
<dbReference type="InterPro" id="IPR058649">
    <property type="entry name" value="CzcB_C"/>
</dbReference>
<dbReference type="InterPro" id="IPR006143">
    <property type="entry name" value="RND_pump_MFP"/>
</dbReference>
<evidence type="ECO:0000259" key="5">
    <source>
        <dbReference type="PROSITE" id="PS50846"/>
    </source>
</evidence>
<dbReference type="GO" id="GO:0046914">
    <property type="term" value="F:transition metal ion binding"/>
    <property type="evidence" value="ECO:0007669"/>
    <property type="project" value="TreeGrafter"/>
</dbReference>
<dbReference type="Gene3D" id="6.10.140.730">
    <property type="match status" value="1"/>
</dbReference>
<dbReference type="FunFam" id="2.40.30.170:FF:000010">
    <property type="entry name" value="Efflux RND transporter periplasmic adaptor subunit"/>
    <property type="match status" value="1"/>
</dbReference>
<dbReference type="Gene3D" id="3.30.70.100">
    <property type="match status" value="1"/>
</dbReference>
<evidence type="ECO:0000313" key="6">
    <source>
        <dbReference type="EMBL" id="URW79907.1"/>
    </source>
</evidence>
<dbReference type="Pfam" id="PF25973">
    <property type="entry name" value="BSH_CzcB"/>
    <property type="match status" value="1"/>
</dbReference>
<name>A0A9J6ZQK6_9BACT</name>
<reference evidence="6" key="1">
    <citation type="submission" date="2022-05" db="EMBL/GenBank/DDBJ databases">
        <authorList>
            <person name="Sun X."/>
        </authorList>
    </citation>
    <scope>NUCLEOTIDE SEQUENCE</scope>
    <source>
        <strain evidence="6">Ai-910</strain>
    </source>
</reference>
<dbReference type="AlphaFoldDB" id="A0A9J6ZQK6"/>
<dbReference type="Gene3D" id="2.40.420.20">
    <property type="match status" value="1"/>
</dbReference>
<feature type="transmembrane region" description="Helical" evidence="4">
    <location>
        <begin position="12"/>
        <end position="30"/>
    </location>
</feature>
<feature type="domain" description="HMA" evidence="5">
    <location>
        <begin position="487"/>
        <end position="553"/>
    </location>
</feature>
<evidence type="ECO:0000256" key="1">
    <source>
        <dbReference type="ARBA" id="ARBA00009477"/>
    </source>
</evidence>
<evidence type="ECO:0000256" key="3">
    <source>
        <dbReference type="SAM" id="MobiDB-lite"/>
    </source>
</evidence>
<feature type="compositionally biased region" description="Basic and acidic residues" evidence="3">
    <location>
        <begin position="452"/>
        <end position="486"/>
    </location>
</feature>
<comment type="similarity">
    <text evidence="1">Belongs to the membrane fusion protein (MFP) (TC 8.A.1) family.</text>
</comment>
<keyword evidence="4" id="KW-1133">Transmembrane helix</keyword>
<dbReference type="Pfam" id="PF25975">
    <property type="entry name" value="CzcB_C"/>
    <property type="match status" value="1"/>
</dbReference>
<keyword evidence="2" id="KW-0813">Transport</keyword>
<dbReference type="Pfam" id="PF00403">
    <property type="entry name" value="HMA"/>
    <property type="match status" value="1"/>
</dbReference>
<dbReference type="InterPro" id="IPR045800">
    <property type="entry name" value="HMBD"/>
</dbReference>
<keyword evidence="7" id="KW-1185">Reference proteome</keyword>
<dbReference type="Pfam" id="PF19335">
    <property type="entry name" value="HMBD"/>
    <property type="match status" value="1"/>
</dbReference>
<dbReference type="GO" id="GO:0060003">
    <property type="term" value="P:copper ion export"/>
    <property type="evidence" value="ECO:0007669"/>
    <property type="project" value="TreeGrafter"/>
</dbReference>
<proteinExistence type="inferred from homology"/>
<dbReference type="GO" id="GO:0022857">
    <property type="term" value="F:transmembrane transporter activity"/>
    <property type="evidence" value="ECO:0007669"/>
    <property type="project" value="InterPro"/>
</dbReference>
<dbReference type="KEGG" id="alkq:M9189_00860"/>
<dbReference type="RefSeq" id="WP_250724019.1">
    <property type="nucleotide sequence ID" value="NZ_CP098400.1"/>
</dbReference>
<dbReference type="CDD" id="cd00371">
    <property type="entry name" value="HMA"/>
    <property type="match status" value="1"/>
</dbReference>
<dbReference type="Gene3D" id="2.40.30.170">
    <property type="match status" value="1"/>
</dbReference>
<protein>
    <submittedName>
        <fullName evidence="6">Efflux RND transporter periplasmic adaptor subunit</fullName>
    </submittedName>
</protein>
<feature type="region of interest" description="Disordered" evidence="3">
    <location>
        <begin position="424"/>
        <end position="486"/>
    </location>
</feature>
<dbReference type="EMBL" id="CP098400">
    <property type="protein sequence ID" value="URW79907.1"/>
    <property type="molecule type" value="Genomic_DNA"/>
</dbReference>
<organism evidence="6 7">
    <name type="scientific">Xiashengella succiniciproducens</name>
    <dbReference type="NCBI Taxonomy" id="2949635"/>
    <lineage>
        <taxon>Bacteria</taxon>
        <taxon>Pseudomonadati</taxon>
        <taxon>Bacteroidota</taxon>
        <taxon>Bacteroidia</taxon>
        <taxon>Marinilabiliales</taxon>
        <taxon>Marinilabiliaceae</taxon>
        <taxon>Xiashengella</taxon>
    </lineage>
</organism>
<evidence type="ECO:0000313" key="7">
    <source>
        <dbReference type="Proteomes" id="UP001056426"/>
    </source>
</evidence>
<reference evidence="6" key="2">
    <citation type="submission" date="2022-06" db="EMBL/GenBank/DDBJ databases">
        <title>Xiashengella guii gen. nov. sp. nov., a bacterium isolated form anaerobic digestion tank.</title>
        <authorList>
            <person name="Huang H."/>
        </authorList>
    </citation>
    <scope>NUCLEOTIDE SEQUENCE</scope>
    <source>
        <strain evidence="6">Ai-910</strain>
    </source>
</reference>
<sequence length="574" mass="62709">MENIKKLFRNKYITYGLLILVGLILGRILFNAPKAHEGHQHEHTEEATVWTCSMHPQIRQDKPGKCPLCAMDLIPLVSSGGSAEIDPEAIQLSEEAIALAGIQTSRVSRQQAEKALYLYGAIAADERSSRSQVAHIGGRIEKLFVSFTGERIKEGQVLALIYSPELLRAQQELLEAVKREAEFPELAEAARAKLSLWKLDKSQIEAIESAGKANPYIEIRADFNGIVTGKHVNQGDYVDKGTPLFTVSDLSSVWALFDAYQGDLPFLKNGDNVEFQTQALPGKTFSGKISFIEPVVDGNTRSSKVRVDVSNQGGELKPGMYLNGTVRAKMQNSEGHIIVPASAVLWTGKRSIVYVKQQETETPAFMLREIELGPSLGDAWVVLSGISEGEEIATKGVFSIDASAQLAGKRSMMNVNIPEAHVGHSAHDGHAAHSDVHSGHAATSEHTSSSVTHHDHKDHDGEHTSHHNASHSDPKNRTNTSDHRQDNQHLVLKVSGNCGMCKENIETAASGVDGVKSAVWDMDTKELHLQLDVQKTGLEQVSRTIADVGYETELHPADMDAYNALPACCQYKSN</sequence>
<feature type="compositionally biased region" description="Low complexity" evidence="3">
    <location>
        <begin position="439"/>
        <end position="451"/>
    </location>
</feature>
<dbReference type="GO" id="GO:0030288">
    <property type="term" value="C:outer membrane-bounded periplasmic space"/>
    <property type="evidence" value="ECO:0007669"/>
    <property type="project" value="TreeGrafter"/>
</dbReference>
<dbReference type="InterPro" id="IPR058792">
    <property type="entry name" value="Beta-barrel_RND_2"/>
</dbReference>
<dbReference type="GO" id="GO:0015679">
    <property type="term" value="P:plasma membrane copper ion transport"/>
    <property type="evidence" value="ECO:0007669"/>
    <property type="project" value="TreeGrafter"/>
</dbReference>
<dbReference type="Proteomes" id="UP001056426">
    <property type="component" value="Chromosome"/>
</dbReference>